<evidence type="ECO:0000313" key="3">
    <source>
        <dbReference type="Proteomes" id="UP001499988"/>
    </source>
</evidence>
<dbReference type="Proteomes" id="UP001499988">
    <property type="component" value="Unassembled WGS sequence"/>
</dbReference>
<proteinExistence type="predicted"/>
<protein>
    <submittedName>
        <fullName evidence="2">Uncharacterized protein</fullName>
    </submittedName>
</protein>
<name>A0ABP9F868_9GAMM</name>
<feature type="transmembrane region" description="Helical" evidence="1">
    <location>
        <begin position="6"/>
        <end position="28"/>
    </location>
</feature>
<reference evidence="3" key="1">
    <citation type="journal article" date="2019" name="Int. J. Syst. Evol. Microbiol.">
        <title>The Global Catalogue of Microorganisms (GCM) 10K type strain sequencing project: providing services to taxonomists for standard genome sequencing and annotation.</title>
        <authorList>
            <consortium name="The Broad Institute Genomics Platform"/>
            <consortium name="The Broad Institute Genome Sequencing Center for Infectious Disease"/>
            <person name="Wu L."/>
            <person name="Ma J."/>
        </authorList>
    </citation>
    <scope>NUCLEOTIDE SEQUENCE [LARGE SCALE GENOMIC DNA]</scope>
    <source>
        <strain evidence="3">JCM 18401</strain>
    </source>
</reference>
<evidence type="ECO:0000256" key="1">
    <source>
        <dbReference type="SAM" id="Phobius"/>
    </source>
</evidence>
<accession>A0ABP9F868</accession>
<sequence>MSFGTFLSVIVPYLFIFFVLFIGLPYLVSALVMGGYEYFKGEEKAADAAFEGEMHKQKHA</sequence>
<keyword evidence="1" id="KW-1133">Transmembrane helix</keyword>
<gene>
    <name evidence="2" type="ORF">GCM10023333_30300</name>
</gene>
<keyword evidence="1" id="KW-0472">Membrane</keyword>
<evidence type="ECO:0000313" key="2">
    <source>
        <dbReference type="EMBL" id="GAA4895040.1"/>
    </source>
</evidence>
<comment type="caution">
    <text evidence="2">The sequence shown here is derived from an EMBL/GenBank/DDBJ whole genome shotgun (WGS) entry which is preliminary data.</text>
</comment>
<keyword evidence="1" id="KW-0812">Transmembrane</keyword>
<keyword evidence="3" id="KW-1185">Reference proteome</keyword>
<dbReference type="RefSeq" id="WP_345336286.1">
    <property type="nucleotide sequence ID" value="NZ_BAABJZ010000094.1"/>
</dbReference>
<dbReference type="EMBL" id="BAABJZ010000094">
    <property type="protein sequence ID" value="GAA4895040.1"/>
    <property type="molecule type" value="Genomic_DNA"/>
</dbReference>
<organism evidence="2 3">
    <name type="scientific">Ferrimonas pelagia</name>
    <dbReference type="NCBI Taxonomy" id="1177826"/>
    <lineage>
        <taxon>Bacteria</taxon>
        <taxon>Pseudomonadati</taxon>
        <taxon>Pseudomonadota</taxon>
        <taxon>Gammaproteobacteria</taxon>
        <taxon>Alteromonadales</taxon>
        <taxon>Ferrimonadaceae</taxon>
        <taxon>Ferrimonas</taxon>
    </lineage>
</organism>